<organism evidence="13 14">
    <name type="scientific">Phascolarctobacterium succinatutens</name>
    <dbReference type="NCBI Taxonomy" id="626940"/>
    <lineage>
        <taxon>Bacteria</taxon>
        <taxon>Bacillati</taxon>
        <taxon>Bacillota</taxon>
        <taxon>Negativicutes</taxon>
        <taxon>Acidaminococcales</taxon>
        <taxon>Acidaminococcaceae</taxon>
        <taxon>Phascolarctobacterium</taxon>
    </lineage>
</organism>
<feature type="binding site" evidence="12">
    <location>
        <position position="15"/>
    </location>
    <ligand>
        <name>ATP</name>
        <dbReference type="ChEBI" id="CHEBI:30616"/>
    </ligand>
</feature>
<feature type="binding site" evidence="12">
    <location>
        <begin position="77"/>
        <end position="78"/>
    </location>
    <ligand>
        <name>ATP</name>
        <dbReference type="ChEBI" id="CHEBI:30616"/>
    </ligand>
</feature>
<evidence type="ECO:0000256" key="10">
    <source>
        <dbReference type="ARBA" id="ARBA00022842"/>
    </source>
</evidence>
<dbReference type="NCBIfam" id="NF002872">
    <property type="entry name" value="PRK03202.1"/>
    <property type="match status" value="1"/>
</dbReference>
<comment type="caution">
    <text evidence="12">Lacks conserved residue(s) required for the propagation of feature annotation.</text>
</comment>
<comment type="function">
    <text evidence="12">Catalyzes the phosphorylation of D-fructose 6-phosphate to fructose 1,6-bisphosphate by ATP, the first committing step of glycolysis.</text>
</comment>
<dbReference type="PRINTS" id="PR00476">
    <property type="entry name" value="PHFRCTKINASE"/>
</dbReference>
<dbReference type="RefSeq" id="WP_009145430.1">
    <property type="nucleotide sequence ID" value="NZ_CABKPS010000041.1"/>
</dbReference>
<evidence type="ECO:0000256" key="7">
    <source>
        <dbReference type="ARBA" id="ARBA00022741"/>
    </source>
</evidence>
<dbReference type="InterPro" id="IPR022953">
    <property type="entry name" value="ATP_PFK"/>
</dbReference>
<feature type="binding site" description="in other chain" evidence="12">
    <location>
        <begin position="288"/>
        <end position="291"/>
    </location>
    <ligand>
        <name>substrate</name>
        <note>ligand shared between dimeric partners</note>
    </ligand>
</feature>
<dbReference type="GO" id="GO:0047334">
    <property type="term" value="F:diphosphate-fructose-6-phosphate 1-phosphotransferase activity"/>
    <property type="evidence" value="ECO:0007669"/>
    <property type="project" value="InterPro"/>
</dbReference>
<keyword evidence="7 12" id="KW-0547">Nucleotide-binding</keyword>
<dbReference type="GO" id="GO:0005524">
    <property type="term" value="F:ATP binding"/>
    <property type="evidence" value="ECO:0007669"/>
    <property type="project" value="UniProtKB-KW"/>
</dbReference>
<evidence type="ECO:0000256" key="4">
    <source>
        <dbReference type="ARBA" id="ARBA00022490"/>
    </source>
</evidence>
<keyword evidence="9 12" id="KW-0067">ATP-binding</keyword>
<dbReference type="GO" id="GO:0070095">
    <property type="term" value="F:fructose-6-phosphate binding"/>
    <property type="evidence" value="ECO:0007669"/>
    <property type="project" value="TreeGrafter"/>
</dbReference>
<dbReference type="NCBIfam" id="TIGR02483">
    <property type="entry name" value="PFK_mixed"/>
    <property type="match status" value="1"/>
</dbReference>
<evidence type="ECO:0000256" key="11">
    <source>
        <dbReference type="ARBA" id="ARBA00023152"/>
    </source>
</evidence>
<name>A0A1Q6R4N8_9FIRM</name>
<comment type="catalytic activity">
    <reaction evidence="12">
        <text>beta-D-fructose 6-phosphate + ATP = beta-D-fructose 1,6-bisphosphate + ADP + H(+)</text>
        <dbReference type="Rhea" id="RHEA:16109"/>
        <dbReference type="ChEBI" id="CHEBI:15378"/>
        <dbReference type="ChEBI" id="CHEBI:30616"/>
        <dbReference type="ChEBI" id="CHEBI:32966"/>
        <dbReference type="ChEBI" id="CHEBI:57634"/>
        <dbReference type="ChEBI" id="CHEBI:456216"/>
        <dbReference type="EC" id="2.7.1.11"/>
    </reaction>
</comment>
<dbReference type="InterPro" id="IPR012003">
    <property type="entry name" value="ATP_PFK_prok-type"/>
</dbReference>
<evidence type="ECO:0000256" key="2">
    <source>
        <dbReference type="ARBA" id="ARBA00004496"/>
    </source>
</evidence>
<dbReference type="PANTHER" id="PTHR13697:SF52">
    <property type="entry name" value="ATP-DEPENDENT 6-PHOSPHOFRUCTOKINASE 3"/>
    <property type="match status" value="1"/>
</dbReference>
<keyword evidence="10 12" id="KW-0460">Magnesium</keyword>
<comment type="similarity">
    <text evidence="12">Belongs to the phosphofructokinase type A (PFKA) family. Mixed-substrate PFK group III subfamily.</text>
</comment>
<evidence type="ECO:0000256" key="6">
    <source>
        <dbReference type="ARBA" id="ARBA00022723"/>
    </source>
</evidence>
<proteinExistence type="inferred from homology"/>
<feature type="site" description="Important for substrate specificity; cannot use PPi as phosphoryl donor" evidence="12">
    <location>
        <position position="119"/>
    </location>
</feature>
<dbReference type="AlphaFoldDB" id="A0A1Q6R4N8"/>
<dbReference type="Gene3D" id="3.40.50.460">
    <property type="entry name" value="Phosphofructokinase domain"/>
    <property type="match status" value="1"/>
</dbReference>
<dbReference type="GO" id="GO:0005945">
    <property type="term" value="C:6-phosphofructokinase complex"/>
    <property type="evidence" value="ECO:0007669"/>
    <property type="project" value="TreeGrafter"/>
</dbReference>
<dbReference type="GO" id="GO:0046872">
    <property type="term" value="F:metal ion binding"/>
    <property type="evidence" value="ECO:0007669"/>
    <property type="project" value="UniProtKB-KW"/>
</dbReference>
<comment type="subcellular location">
    <subcellularLocation>
        <location evidence="2 12">Cytoplasm</location>
    </subcellularLocation>
</comment>
<dbReference type="SUPFAM" id="SSF53784">
    <property type="entry name" value="Phosphofructokinase"/>
    <property type="match status" value="1"/>
</dbReference>
<dbReference type="UniPathway" id="UPA00109">
    <property type="reaction ID" value="UER00182"/>
</dbReference>
<dbReference type="GeneID" id="78524988"/>
<dbReference type="STRING" id="626940.BHW43_06940"/>
<dbReference type="InterPro" id="IPR012829">
    <property type="entry name" value="Phosphofructokinase_III"/>
</dbReference>
<evidence type="ECO:0000256" key="12">
    <source>
        <dbReference type="HAMAP-Rule" id="MF_01976"/>
    </source>
</evidence>
<feature type="binding site" description="in other chain" evidence="12">
    <location>
        <begin position="141"/>
        <end position="143"/>
    </location>
    <ligand>
        <name>substrate</name>
        <note>ligand shared between dimeric partners</note>
    </ligand>
</feature>
<feature type="binding site" evidence="12">
    <location>
        <begin position="117"/>
        <end position="120"/>
    </location>
    <ligand>
        <name>ATP</name>
        <dbReference type="ChEBI" id="CHEBI:30616"/>
    </ligand>
</feature>
<dbReference type="GO" id="GO:0061621">
    <property type="term" value="P:canonical glycolysis"/>
    <property type="evidence" value="ECO:0007669"/>
    <property type="project" value="TreeGrafter"/>
</dbReference>
<evidence type="ECO:0000313" key="14">
    <source>
        <dbReference type="Proteomes" id="UP000186777"/>
    </source>
</evidence>
<feature type="binding site" evidence="12">
    <location>
        <position position="282"/>
    </location>
    <ligand>
        <name>substrate</name>
        <note>ligand shared between dimeric partners</note>
    </ligand>
</feature>
<keyword evidence="4 12" id="KW-0963">Cytoplasm</keyword>
<dbReference type="Pfam" id="PF00365">
    <property type="entry name" value="PFK"/>
    <property type="match status" value="1"/>
</dbReference>
<feature type="binding site" evidence="12">
    <location>
        <position position="178"/>
    </location>
    <ligand>
        <name>substrate</name>
        <note>ligand shared between dimeric partners</note>
    </ligand>
</feature>
<keyword evidence="8 12" id="KW-0418">Kinase</keyword>
<comment type="cofactor">
    <cofactor evidence="1 12">
        <name>Mg(2+)</name>
        <dbReference type="ChEBI" id="CHEBI:18420"/>
    </cofactor>
</comment>
<dbReference type="GO" id="GO:0048029">
    <property type="term" value="F:monosaccharide binding"/>
    <property type="evidence" value="ECO:0007669"/>
    <property type="project" value="TreeGrafter"/>
</dbReference>
<dbReference type="PANTHER" id="PTHR13697">
    <property type="entry name" value="PHOSPHOFRUCTOKINASE"/>
    <property type="match status" value="1"/>
</dbReference>
<dbReference type="Proteomes" id="UP000186777">
    <property type="component" value="Unassembled WGS sequence"/>
</dbReference>
<keyword evidence="5 12" id="KW-0808">Transferase</keyword>
<dbReference type="PIRSF" id="PIRSF000532">
    <property type="entry name" value="ATP_PFK_prok"/>
    <property type="match status" value="1"/>
</dbReference>
<dbReference type="GO" id="GO:0030388">
    <property type="term" value="P:fructose 1,6-bisphosphate metabolic process"/>
    <property type="evidence" value="ECO:0007669"/>
    <property type="project" value="TreeGrafter"/>
</dbReference>
<feature type="binding site" description="in other chain" evidence="12">
    <location>
        <begin position="185"/>
        <end position="187"/>
    </location>
    <ligand>
        <name>substrate</name>
        <note>ligand shared between dimeric partners</note>
    </ligand>
</feature>
<evidence type="ECO:0000256" key="9">
    <source>
        <dbReference type="ARBA" id="ARBA00022840"/>
    </source>
</evidence>
<dbReference type="EC" id="2.7.1.11" evidence="12"/>
<evidence type="ECO:0000313" key="13">
    <source>
        <dbReference type="EMBL" id="OLA37296.1"/>
    </source>
</evidence>
<feature type="active site" description="Proton acceptor" evidence="12">
    <location>
        <position position="143"/>
    </location>
</feature>
<evidence type="ECO:0000256" key="8">
    <source>
        <dbReference type="ARBA" id="ARBA00022777"/>
    </source>
</evidence>
<evidence type="ECO:0000256" key="1">
    <source>
        <dbReference type="ARBA" id="ARBA00001946"/>
    </source>
</evidence>
<reference evidence="13 14" key="1">
    <citation type="journal article" date="2016" name="Nat. Biotechnol.">
        <title>Measurement of bacterial replication rates in microbial communities.</title>
        <authorList>
            <person name="Brown C.T."/>
            <person name="Olm M.R."/>
            <person name="Thomas B.C."/>
            <person name="Banfield J.F."/>
        </authorList>
    </citation>
    <scope>NUCLEOTIDE SEQUENCE [LARGE SCALE GENOMIC DNA]</scope>
    <source>
        <strain evidence="13">46_33</strain>
    </source>
</reference>
<dbReference type="FunFam" id="3.40.50.460:FF:000002">
    <property type="entry name" value="ATP-dependent 6-phosphofructokinase"/>
    <property type="match status" value="1"/>
</dbReference>
<accession>A0A1Q6R4N8</accession>
<feature type="binding site" description="in other chain" evidence="12">
    <location>
        <position position="238"/>
    </location>
    <ligand>
        <name>substrate</name>
        <note>ligand shared between dimeric partners</note>
    </ligand>
</feature>
<sequence length="364" mass="39501">MEQKKRRFAVLTGGGDCPGLNAVIRAVVKTFLQNDCEVYGVLNGFNGLINDNLKLMDYAAVSGILPRGGTILGTTNRDNPFHFAVEENGELVYKDMREKVIENLRKYDIEALVVIGGDGSLNIGAELARECDIKVVGVPKTIDNDLPCTERTFGFDTAMAMATEALDRLHTTAESHHRVMVLEVMGRYAGWIALHSGIAGGADVILLPEIPYKLEPVIAKIQARKAAGKNFSIVVVAEGARPEGGEMSIARMVEGSFEPIRLGGAGEKVAQAIEEQTGIESRCTVLGYLQRGGSPTAFDRVLSTRYGVAAAEACLRREYNVMVSLYHDQIVTVFIQKAASKPRQVPVDSEIIRTGRQLGLCFGD</sequence>
<dbReference type="InterPro" id="IPR035966">
    <property type="entry name" value="PKF_sf"/>
</dbReference>
<dbReference type="GO" id="GO:0006002">
    <property type="term" value="P:fructose 6-phosphate metabolic process"/>
    <property type="evidence" value="ECO:0007669"/>
    <property type="project" value="InterPro"/>
</dbReference>
<dbReference type="EMBL" id="MNTG01000031">
    <property type="protein sequence ID" value="OLA37296.1"/>
    <property type="molecule type" value="Genomic_DNA"/>
</dbReference>
<feature type="binding site" evidence="12">
    <location>
        <position position="118"/>
    </location>
    <ligand>
        <name>Mg(2+)</name>
        <dbReference type="ChEBI" id="CHEBI:18420"/>
        <note>catalytic</note>
    </ligand>
</feature>
<gene>
    <name evidence="12" type="primary">pfkA</name>
    <name evidence="13" type="ORF">BHW43_06940</name>
</gene>
<dbReference type="InterPro" id="IPR000023">
    <property type="entry name" value="Phosphofructokinase_dom"/>
</dbReference>
<keyword evidence="6 12" id="KW-0479">Metal-binding</keyword>
<comment type="pathway">
    <text evidence="3 12">Carbohydrate degradation; glycolysis; D-glyceraldehyde 3-phosphate and glycerone phosphate from D-glucose: step 3/4.</text>
</comment>
<keyword evidence="11 12" id="KW-0324">Glycolysis</keyword>
<evidence type="ECO:0000256" key="5">
    <source>
        <dbReference type="ARBA" id="ARBA00022679"/>
    </source>
</evidence>
<comment type="subunit">
    <text evidence="12">Homodimer or homotetramer.</text>
</comment>
<evidence type="ECO:0000256" key="3">
    <source>
        <dbReference type="ARBA" id="ARBA00004679"/>
    </source>
</evidence>
<comment type="caution">
    <text evidence="13">The sequence shown here is derived from an EMBL/GenBank/DDBJ whole genome shotgun (WGS) entry which is preliminary data.</text>
</comment>
<dbReference type="Gene3D" id="3.40.50.450">
    <property type="match status" value="1"/>
</dbReference>
<dbReference type="GO" id="GO:0042802">
    <property type="term" value="F:identical protein binding"/>
    <property type="evidence" value="ECO:0007669"/>
    <property type="project" value="TreeGrafter"/>
</dbReference>
<protein>
    <recommendedName>
        <fullName evidence="12">ATP-dependent 6-phosphofructokinase</fullName>
        <shortName evidence="12">ATP-PFK</shortName>
        <shortName evidence="12">Phosphofructokinase</shortName>
        <ecNumber evidence="12">2.7.1.11</ecNumber>
    </recommendedName>
    <alternativeName>
        <fullName evidence="12">Phosphohexokinase</fullName>
    </alternativeName>
</protein>
<dbReference type="HAMAP" id="MF_01976">
    <property type="entry name" value="Phosphofructokinase_III"/>
    <property type="match status" value="1"/>
</dbReference>
<dbReference type="GO" id="GO:0016208">
    <property type="term" value="F:AMP binding"/>
    <property type="evidence" value="ECO:0007669"/>
    <property type="project" value="TreeGrafter"/>
</dbReference>
<dbReference type="GO" id="GO:0003872">
    <property type="term" value="F:6-phosphofructokinase activity"/>
    <property type="evidence" value="ECO:0007669"/>
    <property type="project" value="UniProtKB-UniRule"/>
</dbReference>